<organism evidence="2">
    <name type="scientific">Lygus hesperus</name>
    <name type="common">Western plant bug</name>
    <dbReference type="NCBI Taxonomy" id="30085"/>
    <lineage>
        <taxon>Eukaryota</taxon>
        <taxon>Metazoa</taxon>
        <taxon>Ecdysozoa</taxon>
        <taxon>Arthropoda</taxon>
        <taxon>Hexapoda</taxon>
        <taxon>Insecta</taxon>
        <taxon>Pterygota</taxon>
        <taxon>Neoptera</taxon>
        <taxon>Paraneoptera</taxon>
        <taxon>Hemiptera</taxon>
        <taxon>Heteroptera</taxon>
        <taxon>Panheteroptera</taxon>
        <taxon>Cimicomorpha</taxon>
        <taxon>Miridae</taxon>
        <taxon>Mirini</taxon>
        <taxon>Lygus</taxon>
    </lineage>
</organism>
<reference evidence="2" key="1">
    <citation type="journal article" date="2014" name="PLoS ONE">
        <title>Transcriptome-Based Identification of ABC Transporters in the Western Tarnished Plant Bug Lygus hesperus.</title>
        <authorList>
            <person name="Hull J.J."/>
            <person name="Chaney K."/>
            <person name="Geib S.M."/>
            <person name="Fabrick J.A."/>
            <person name="Brent C.S."/>
            <person name="Walsh D."/>
            <person name="Lavine L.C."/>
        </authorList>
    </citation>
    <scope>NUCLEOTIDE SEQUENCE</scope>
</reference>
<evidence type="ECO:0000256" key="1">
    <source>
        <dbReference type="SAM" id="MobiDB-lite"/>
    </source>
</evidence>
<feature type="non-terminal residue" evidence="2">
    <location>
        <position position="104"/>
    </location>
</feature>
<evidence type="ECO:0000313" key="2">
    <source>
        <dbReference type="EMBL" id="JAG33349.1"/>
    </source>
</evidence>
<protein>
    <submittedName>
        <fullName evidence="2">Putative E3 ubiquitin-protein ligase XBAT31</fullName>
    </submittedName>
</protein>
<name>A0A0A9YMB5_LYGHE</name>
<gene>
    <name evidence="2" type="primary">XBAT31</name>
    <name evidence="2" type="ORF">CM83_105304</name>
</gene>
<dbReference type="AlphaFoldDB" id="A0A0A9YMB5"/>
<sequence length="104" mass="11857">PLVESAVPEHVFKVWERHRISRNASIKEPGDCLTELLEFLKIEVEGEERLKLRQNSFDSPSERSQKQIKPKIPSAASLVSLDSKDNKPDVKDKEICIFCDKGHS</sequence>
<accession>A0A0A9YMB5</accession>
<feature type="region of interest" description="Disordered" evidence="1">
    <location>
        <begin position="53"/>
        <end position="72"/>
    </location>
</feature>
<reference evidence="2" key="2">
    <citation type="submission" date="2014-07" db="EMBL/GenBank/DDBJ databases">
        <authorList>
            <person name="Hull J."/>
        </authorList>
    </citation>
    <scope>NUCLEOTIDE SEQUENCE</scope>
</reference>
<feature type="non-terminal residue" evidence="2">
    <location>
        <position position="1"/>
    </location>
</feature>
<dbReference type="EMBL" id="GBHO01010255">
    <property type="protein sequence ID" value="JAG33349.1"/>
    <property type="molecule type" value="Transcribed_RNA"/>
</dbReference>
<proteinExistence type="predicted"/>